<comment type="subcellular location">
    <subcellularLocation>
        <location evidence="2">Cytoplasm</location>
    </subcellularLocation>
</comment>
<comment type="catalytic activity">
    <reaction evidence="12">
        <text>N(4)-(alpha-D-Man-(1-&gt;2)-alpha-D-Man-(1-&gt;2)-alpha-D-Man-(1-&gt;3)-[alpha-D-Man-(1-&gt;3)-[alpha-D-Man-(1-&gt;2)-alpha-D-Man-(1-&gt;6)]-alpha-D-Man-(1-&gt;6)]-beta-D-Man-(1-&gt;4)-beta-D-GlcNAc-(1-&gt;4)-beta-D-GlcNAc)-L-asparaginyl-[protein] (N-glucan mannose isomer 8A1,2,3B1,3) + 3 H2O = N(4)-(alpha-D-Man-(1-&gt;3)-[alpha-D-Man-(1-&gt;3)-[alpha-D-Man-(1-&gt;6)]-alpha-D-Man-(1-&gt;6)]-beta-D-Man-(1-&gt;4)-beta-D-GlcNAc-(1-&gt;4)-beta-D-GlcNAc)-L-asparaginyl-[protein] (N-glucan mannose isomer 5A1,2) + 3 beta-D-mannose</text>
        <dbReference type="Rhea" id="RHEA:56028"/>
        <dbReference type="Rhea" id="RHEA-COMP:14358"/>
        <dbReference type="Rhea" id="RHEA-COMP:14367"/>
        <dbReference type="ChEBI" id="CHEBI:15377"/>
        <dbReference type="ChEBI" id="CHEBI:28563"/>
        <dbReference type="ChEBI" id="CHEBI:59087"/>
        <dbReference type="ChEBI" id="CHEBI:60628"/>
        <dbReference type="EC" id="3.2.1.113"/>
    </reaction>
</comment>
<dbReference type="GO" id="GO:0007266">
    <property type="term" value="P:Rho protein signal transduction"/>
    <property type="evidence" value="ECO:0007669"/>
    <property type="project" value="InterPro"/>
</dbReference>
<evidence type="ECO:0000256" key="8">
    <source>
        <dbReference type="ARBA" id="ARBA00022723"/>
    </source>
</evidence>
<dbReference type="GO" id="GO:0016020">
    <property type="term" value="C:membrane"/>
    <property type="evidence" value="ECO:0007669"/>
    <property type="project" value="InterPro"/>
</dbReference>
<comment type="similarity">
    <text evidence="4 14">Belongs to the glycosyl hydrolase 47 family.</text>
</comment>
<evidence type="ECO:0000256" key="12">
    <source>
        <dbReference type="ARBA" id="ARBA00047669"/>
    </source>
</evidence>
<evidence type="ECO:0000256" key="11">
    <source>
        <dbReference type="ARBA" id="ARBA00023157"/>
    </source>
</evidence>
<dbReference type="PANTHER" id="PTHR11742:SF55">
    <property type="entry name" value="ENDOPLASMIC RETICULUM MANNOSYL-OLIGOSACCHARIDE 1,2-ALPHA-MANNOSIDASE"/>
    <property type="match status" value="1"/>
</dbReference>
<keyword evidence="11" id="KW-1015">Disulfide bond</keyword>
<comment type="catalytic activity">
    <reaction evidence="13">
        <text>N(4)-(alpha-D-Man-(1-&gt;2)-alpha-D-Man-(1-&gt;2)-alpha-D-Man-(1-&gt;3)-[alpha-D-Man-(1-&gt;2)-alpha-D-Man-(1-&gt;3)-[alpha-D-Man-(1-&gt;2)-alpha-D-Man-(1-&gt;6)]-alpha-D-Man-(1-&gt;6)]-beta-D-Man-(1-&gt;4)-beta-D-GlcNAc-(1-&gt;4)-beta-D-GlcNAc)-L-asparaginyl-[protein] (N-glucan mannose isomer 9A1,2,3B1,2,3) + 4 H2O = N(4)-(alpha-D-Man-(1-&gt;3)-[alpha-D-Man-(1-&gt;3)-[alpha-D-Man-(1-&gt;6)]-alpha-D-Man-(1-&gt;6)]-beta-D-Man-(1-&gt;4)-beta-D-GlcNAc-(1-&gt;4)-beta-D-GlcNAc)-L-asparaginyl-[protein] (N-glucan mannose isomer 5A1,2) + 4 beta-D-mannose</text>
        <dbReference type="Rhea" id="RHEA:56008"/>
        <dbReference type="Rhea" id="RHEA-COMP:14356"/>
        <dbReference type="Rhea" id="RHEA-COMP:14367"/>
        <dbReference type="ChEBI" id="CHEBI:15377"/>
        <dbReference type="ChEBI" id="CHEBI:28563"/>
        <dbReference type="ChEBI" id="CHEBI:59087"/>
        <dbReference type="ChEBI" id="CHEBI:139493"/>
        <dbReference type="EC" id="3.2.1.113"/>
    </reaction>
</comment>
<dbReference type="GO" id="GO:0005094">
    <property type="term" value="F:Rho GDP-dissociation inhibitor activity"/>
    <property type="evidence" value="ECO:0007669"/>
    <property type="project" value="InterPro"/>
</dbReference>
<evidence type="ECO:0000256" key="4">
    <source>
        <dbReference type="ARBA" id="ARBA00007658"/>
    </source>
</evidence>
<dbReference type="GO" id="GO:0005509">
    <property type="term" value="F:calcium ion binding"/>
    <property type="evidence" value="ECO:0007669"/>
    <property type="project" value="InterPro"/>
</dbReference>
<dbReference type="FunFam" id="2.70.50.30:FF:000004">
    <property type="entry name" value="Rho GDP-dissociation inhibitor 1"/>
    <property type="match status" value="1"/>
</dbReference>
<keyword evidence="8" id="KW-0479">Metal-binding</keyword>
<keyword evidence="10" id="KW-0106">Calcium</keyword>
<evidence type="ECO:0000256" key="10">
    <source>
        <dbReference type="ARBA" id="ARBA00022837"/>
    </source>
</evidence>
<dbReference type="SUPFAM" id="SSF48225">
    <property type="entry name" value="Seven-hairpin glycosidases"/>
    <property type="match status" value="1"/>
</dbReference>
<feature type="compositionally biased region" description="Polar residues" evidence="15">
    <location>
        <begin position="16"/>
        <end position="25"/>
    </location>
</feature>
<gene>
    <name evidence="16" type="ORF">RHS01_00503</name>
</gene>
<evidence type="ECO:0000256" key="3">
    <source>
        <dbReference type="ARBA" id="ARBA00004922"/>
    </source>
</evidence>
<keyword evidence="7" id="KW-0963">Cytoplasm</keyword>
<dbReference type="EMBL" id="JACYCF010000001">
    <property type="protein sequence ID" value="KAF8761482.1"/>
    <property type="molecule type" value="Genomic_DNA"/>
</dbReference>
<evidence type="ECO:0000256" key="15">
    <source>
        <dbReference type="SAM" id="MobiDB-lite"/>
    </source>
</evidence>
<evidence type="ECO:0000256" key="6">
    <source>
        <dbReference type="ARBA" id="ARBA00022468"/>
    </source>
</evidence>
<dbReference type="Gene3D" id="1.50.10.10">
    <property type="match status" value="2"/>
</dbReference>
<dbReference type="InterPro" id="IPR024792">
    <property type="entry name" value="RhoGDI_dom_sf"/>
</dbReference>
<evidence type="ECO:0000313" key="17">
    <source>
        <dbReference type="Proteomes" id="UP000614334"/>
    </source>
</evidence>
<dbReference type="Proteomes" id="UP000614334">
    <property type="component" value="Unassembled WGS sequence"/>
</dbReference>
<sequence>MAGLRKENNKAPKSQEGLNKNTSPEFSGLIPLSRSPTPQASPVSRINVKLEVDIEKRDAIVAAFRHAYSAYGVYLPQRDAFGADEYHPISQKGSNLTDAGGIGYTIADSLDTIIMMQQQGYDFDAEYERAKTWIRDTLSFDRDANFNTFETTIRVFGGLLSAHFLTADDVYLHRARELADRIMPVFETPLGLPTSMDGKCTSKGVLDKDNGNMISVAEAATLQLEFKYLSYLTEEDSYWRAVEKVMGIIKKAATQPIVPIFLSAMLYRTFDLARAEIHTMSTYYDQMYDDAMAAIREHLDWKLVPKQDHLVCFLGGSLLLGVTDGGRMRVPPDASKFNEREKNDWTMGVKLIEGCMATHETATIENDTSYDARYILRPETVESLFLAYRLTGDPKYRHWGWNIFQSIEKHCKVSTGGYATVLNVDKLPVSWDDKQETFLLEAALLCCNEARSIRYSRLALDLDLNHQYTDYYYLLTTMSAPQEYDEDLNPTTTAGYKVTAKKTVDEYANLDANDESLVRWKASLGIGAGALQFIIKELFLKSDTLPPGKTVSLNLADKEAMEAAKKKPITIKEGIDYSVGLKFEIENDVISGLRYLHVVKRAGIKVDKLEQMIGSFRAQGGEHSVNFVTEESPSGIIARSGTYDVVSRITDDDGHVHADFSWSFKLAKEW</sequence>
<dbReference type="InterPro" id="IPR036026">
    <property type="entry name" value="Seven-hairpin_glycosidases"/>
</dbReference>
<comment type="caution">
    <text evidence="16">The sequence shown here is derived from an EMBL/GenBank/DDBJ whole genome shotgun (WGS) entry which is preliminary data.</text>
</comment>
<reference evidence="16" key="1">
    <citation type="submission" date="2020-09" db="EMBL/GenBank/DDBJ databases">
        <title>Comparative genome analyses of four rice-infecting Rhizoctonia solani isolates reveal extensive enrichment of homogalacturonan modification genes.</title>
        <authorList>
            <person name="Lee D.-Y."/>
            <person name="Jeon J."/>
            <person name="Kim K.-T."/>
            <person name="Cheong K."/>
            <person name="Song H."/>
            <person name="Choi G."/>
            <person name="Ko J."/>
            <person name="Opiyo S.O."/>
            <person name="Zuo S."/>
            <person name="Madhav S."/>
            <person name="Lee Y.-H."/>
            <person name="Wang G.-L."/>
        </authorList>
    </citation>
    <scope>NUCLEOTIDE SEQUENCE</scope>
    <source>
        <strain evidence="16">AG1-IA B2</strain>
    </source>
</reference>
<dbReference type="SUPFAM" id="SSF81296">
    <property type="entry name" value="E set domains"/>
    <property type="match status" value="1"/>
</dbReference>
<evidence type="ECO:0000256" key="1">
    <source>
        <dbReference type="ARBA" id="ARBA00001913"/>
    </source>
</evidence>
<dbReference type="GO" id="GO:0005783">
    <property type="term" value="C:endoplasmic reticulum"/>
    <property type="evidence" value="ECO:0007669"/>
    <property type="project" value="TreeGrafter"/>
</dbReference>
<evidence type="ECO:0000256" key="14">
    <source>
        <dbReference type="RuleBase" id="RU361193"/>
    </source>
</evidence>
<comment type="pathway">
    <text evidence="3">Protein modification; protein glycosylation.</text>
</comment>
<dbReference type="GO" id="GO:0005096">
    <property type="term" value="F:GTPase activator activity"/>
    <property type="evidence" value="ECO:0007669"/>
    <property type="project" value="UniProtKB-KW"/>
</dbReference>
<evidence type="ECO:0000256" key="13">
    <source>
        <dbReference type="ARBA" id="ARBA00048605"/>
    </source>
</evidence>
<feature type="region of interest" description="Disordered" evidence="15">
    <location>
        <begin position="1"/>
        <end position="42"/>
    </location>
</feature>
<dbReference type="InterPro" id="IPR000406">
    <property type="entry name" value="Rho_GDI"/>
</dbReference>
<dbReference type="GO" id="GO:0004571">
    <property type="term" value="F:mannosyl-oligosaccharide 1,2-alpha-mannosidase activity"/>
    <property type="evidence" value="ECO:0007669"/>
    <property type="project" value="UniProtKB-EC"/>
</dbReference>
<dbReference type="Pfam" id="PF01532">
    <property type="entry name" value="Glyco_hydro_47"/>
    <property type="match status" value="2"/>
</dbReference>
<evidence type="ECO:0000256" key="2">
    <source>
        <dbReference type="ARBA" id="ARBA00004496"/>
    </source>
</evidence>
<dbReference type="InterPro" id="IPR014756">
    <property type="entry name" value="Ig_E-set"/>
</dbReference>
<dbReference type="Gene3D" id="2.70.50.30">
    <property type="entry name" value="Coagulation Factor XIII, subunit A, domain 1"/>
    <property type="match status" value="1"/>
</dbReference>
<dbReference type="InterPro" id="IPR001382">
    <property type="entry name" value="Glyco_hydro_47"/>
</dbReference>
<evidence type="ECO:0000256" key="5">
    <source>
        <dbReference type="ARBA" id="ARBA00009758"/>
    </source>
</evidence>
<accession>A0A8H7IMX2</accession>
<dbReference type="InterPro" id="IPR050749">
    <property type="entry name" value="Glycosyl_Hydrolase_47"/>
</dbReference>
<keyword evidence="6" id="KW-0343">GTPase activation</keyword>
<dbReference type="Pfam" id="PF02115">
    <property type="entry name" value="Rho_GDI"/>
    <property type="match status" value="1"/>
</dbReference>
<dbReference type="GO" id="GO:0005975">
    <property type="term" value="P:carbohydrate metabolic process"/>
    <property type="evidence" value="ECO:0007669"/>
    <property type="project" value="InterPro"/>
</dbReference>
<comment type="similarity">
    <text evidence="5">Belongs to the Rho GDI family.</text>
</comment>
<dbReference type="InterPro" id="IPR012341">
    <property type="entry name" value="6hp_glycosidase-like_sf"/>
</dbReference>
<evidence type="ECO:0000313" key="16">
    <source>
        <dbReference type="EMBL" id="KAF8761482.1"/>
    </source>
</evidence>
<comment type="cofactor">
    <cofactor evidence="1">
        <name>Ca(2+)</name>
        <dbReference type="ChEBI" id="CHEBI:29108"/>
    </cofactor>
</comment>
<protein>
    <recommendedName>
        <fullName evidence="14">alpha-1,2-Mannosidase</fullName>
        <ecNumber evidence="14">3.2.1.-</ecNumber>
    </recommendedName>
</protein>
<proteinExistence type="inferred from homology"/>
<keyword evidence="9 14" id="KW-0378">Hydrolase</keyword>
<organism evidence="16 17">
    <name type="scientific">Rhizoctonia solani</name>
    <dbReference type="NCBI Taxonomy" id="456999"/>
    <lineage>
        <taxon>Eukaryota</taxon>
        <taxon>Fungi</taxon>
        <taxon>Dikarya</taxon>
        <taxon>Basidiomycota</taxon>
        <taxon>Agaricomycotina</taxon>
        <taxon>Agaricomycetes</taxon>
        <taxon>Cantharellales</taxon>
        <taxon>Ceratobasidiaceae</taxon>
        <taxon>Rhizoctonia</taxon>
    </lineage>
</organism>
<dbReference type="EC" id="3.2.1.-" evidence="14"/>
<evidence type="ECO:0000256" key="9">
    <source>
        <dbReference type="ARBA" id="ARBA00022801"/>
    </source>
</evidence>
<dbReference type="GO" id="GO:0036503">
    <property type="term" value="P:ERAD pathway"/>
    <property type="evidence" value="ECO:0007669"/>
    <property type="project" value="UniProtKB-ARBA"/>
</dbReference>
<evidence type="ECO:0000256" key="7">
    <source>
        <dbReference type="ARBA" id="ARBA00022490"/>
    </source>
</evidence>
<feature type="compositionally biased region" description="Basic and acidic residues" evidence="15">
    <location>
        <begin position="1"/>
        <end position="10"/>
    </location>
</feature>
<dbReference type="AlphaFoldDB" id="A0A8H7IMX2"/>
<dbReference type="PRINTS" id="PR00747">
    <property type="entry name" value="GLYHDRLASE47"/>
</dbReference>
<dbReference type="PANTHER" id="PTHR11742">
    <property type="entry name" value="MANNOSYL-OLIGOSACCHARIDE ALPHA-1,2-MANNOSIDASE-RELATED"/>
    <property type="match status" value="1"/>
</dbReference>
<name>A0A8H7IMX2_9AGAM</name>
<keyword evidence="14" id="KW-0326">Glycosidase</keyword>